<accession>A0A923PPP2</accession>
<name>A0A923PPP2_9BACT</name>
<dbReference type="RefSeq" id="WP_187467539.1">
    <property type="nucleotide sequence ID" value="NZ_JACSIT010000138.1"/>
</dbReference>
<dbReference type="AlphaFoldDB" id="A0A923PPP2"/>
<comment type="caution">
    <text evidence="2">The sequence shown here is derived from an EMBL/GenBank/DDBJ whole genome shotgun (WGS) entry which is preliminary data.</text>
</comment>
<protein>
    <submittedName>
        <fullName evidence="2">Uncharacterized protein</fullName>
    </submittedName>
</protein>
<feature type="compositionally biased region" description="Basic and acidic residues" evidence="1">
    <location>
        <begin position="16"/>
        <end position="26"/>
    </location>
</feature>
<evidence type="ECO:0000313" key="2">
    <source>
        <dbReference type="EMBL" id="MBC6995506.1"/>
    </source>
</evidence>
<gene>
    <name evidence="2" type="ORF">H9S92_15140</name>
</gene>
<reference evidence="2" key="1">
    <citation type="submission" date="2020-08" db="EMBL/GenBank/DDBJ databases">
        <title>Lewinella bacteria from marine environments.</title>
        <authorList>
            <person name="Zhong Y."/>
        </authorList>
    </citation>
    <scope>NUCLEOTIDE SEQUENCE</scope>
    <source>
        <strain evidence="2">KCTC 42187</strain>
    </source>
</reference>
<feature type="region of interest" description="Disordered" evidence="1">
    <location>
        <begin position="1"/>
        <end position="26"/>
    </location>
</feature>
<evidence type="ECO:0000313" key="3">
    <source>
        <dbReference type="Proteomes" id="UP000650081"/>
    </source>
</evidence>
<organism evidence="2 3">
    <name type="scientific">Neolewinella lacunae</name>
    <dbReference type="NCBI Taxonomy" id="1517758"/>
    <lineage>
        <taxon>Bacteria</taxon>
        <taxon>Pseudomonadati</taxon>
        <taxon>Bacteroidota</taxon>
        <taxon>Saprospiria</taxon>
        <taxon>Saprospirales</taxon>
        <taxon>Lewinellaceae</taxon>
        <taxon>Neolewinella</taxon>
    </lineage>
</organism>
<dbReference type="EMBL" id="JACSIT010000138">
    <property type="protein sequence ID" value="MBC6995506.1"/>
    <property type="molecule type" value="Genomic_DNA"/>
</dbReference>
<proteinExistence type="predicted"/>
<dbReference type="Proteomes" id="UP000650081">
    <property type="component" value="Unassembled WGS sequence"/>
</dbReference>
<keyword evidence="3" id="KW-1185">Reference proteome</keyword>
<evidence type="ECO:0000256" key="1">
    <source>
        <dbReference type="SAM" id="MobiDB-lite"/>
    </source>
</evidence>
<sequence length="82" mass="9342">MSSHESKSAPQTQKDAPTDPEREDRDRLRDIIVVIVTYPLTPTERTGELARKKPWLEFVSLLLKVALAAYALFEAMRSGWGR</sequence>